<dbReference type="OrthoDB" id="3387956at2"/>
<dbReference type="PANTHER" id="PTHR30204">
    <property type="entry name" value="REDOX-CYCLING DRUG-SENSING TRANSCRIPTIONAL ACTIVATOR SOXR"/>
    <property type="match status" value="1"/>
</dbReference>
<feature type="domain" description="HTH merR-type" evidence="3">
    <location>
        <begin position="12"/>
        <end position="80"/>
    </location>
</feature>
<keyword evidence="1" id="KW-0238">DNA-binding</keyword>
<dbReference type="InterPro" id="IPR047057">
    <property type="entry name" value="MerR_fam"/>
</dbReference>
<dbReference type="InterPro" id="IPR000551">
    <property type="entry name" value="MerR-type_HTH_dom"/>
</dbReference>
<dbReference type="EMBL" id="WBMR01000001">
    <property type="protein sequence ID" value="KAB2390426.1"/>
    <property type="molecule type" value="Genomic_DNA"/>
</dbReference>
<feature type="region of interest" description="Disordered" evidence="2">
    <location>
        <begin position="98"/>
        <end position="134"/>
    </location>
</feature>
<accession>A0A6L3WEI3</accession>
<dbReference type="GO" id="GO:0003700">
    <property type="term" value="F:DNA-binding transcription factor activity"/>
    <property type="evidence" value="ECO:0007669"/>
    <property type="project" value="InterPro"/>
</dbReference>
<comment type="caution">
    <text evidence="4">The sequence shown here is derived from an EMBL/GenBank/DDBJ whole genome shotgun (WGS) entry which is preliminary data.</text>
</comment>
<dbReference type="RefSeq" id="WP_151537850.1">
    <property type="nucleotide sequence ID" value="NZ_WBMR01000001.1"/>
</dbReference>
<dbReference type="GO" id="GO:0003677">
    <property type="term" value="F:DNA binding"/>
    <property type="evidence" value="ECO:0007669"/>
    <property type="project" value="UniProtKB-KW"/>
</dbReference>
<dbReference type="InterPro" id="IPR009061">
    <property type="entry name" value="DNA-bd_dom_put_sf"/>
</dbReference>
<dbReference type="SMART" id="SM00422">
    <property type="entry name" value="HTH_MERR"/>
    <property type="match status" value="1"/>
</dbReference>
<evidence type="ECO:0000256" key="1">
    <source>
        <dbReference type="ARBA" id="ARBA00023125"/>
    </source>
</evidence>
<dbReference type="SUPFAM" id="SSF46955">
    <property type="entry name" value="Putative DNA-binding domain"/>
    <property type="match status" value="1"/>
</dbReference>
<reference evidence="4 5" key="1">
    <citation type="submission" date="2019-09" db="EMBL/GenBank/DDBJ databases">
        <title>Actinomadura physcomitrii sp. nov., a novel actinomycete isolated from moss [Physcomitrium sphaericum (Ludw) Fuernr].</title>
        <authorList>
            <person name="Liu C."/>
            <person name="Zhuang X."/>
        </authorList>
    </citation>
    <scope>NUCLEOTIDE SEQUENCE [LARGE SCALE GENOMIC DNA]</scope>
    <source>
        <strain evidence="4 5">CYP1-1B</strain>
    </source>
</reference>
<dbReference type="AlphaFoldDB" id="A0A6L3WEI3"/>
<proteinExistence type="predicted"/>
<dbReference type="Proteomes" id="UP000483004">
    <property type="component" value="Unassembled WGS sequence"/>
</dbReference>
<protein>
    <submittedName>
        <fullName evidence="4">MerR family transcriptional regulator</fullName>
    </submittedName>
</protein>
<dbReference type="PANTHER" id="PTHR30204:SF93">
    <property type="entry name" value="HTH MERR-TYPE DOMAIN-CONTAINING PROTEIN"/>
    <property type="match status" value="1"/>
</dbReference>
<evidence type="ECO:0000256" key="2">
    <source>
        <dbReference type="SAM" id="MobiDB-lite"/>
    </source>
</evidence>
<dbReference type="PROSITE" id="PS50937">
    <property type="entry name" value="HTH_MERR_2"/>
    <property type="match status" value="1"/>
</dbReference>
<evidence type="ECO:0000313" key="5">
    <source>
        <dbReference type="Proteomes" id="UP000483004"/>
    </source>
</evidence>
<dbReference type="Gene3D" id="1.10.1660.10">
    <property type="match status" value="1"/>
</dbReference>
<dbReference type="Pfam" id="PF13411">
    <property type="entry name" value="MerR_1"/>
    <property type="match status" value="1"/>
</dbReference>
<keyword evidence="5" id="KW-1185">Reference proteome</keyword>
<sequence length="134" mass="14933">MKLPMDDEYAALFTVGQVADMLQVQQAFLRRIDTQQVVSPQRSAGGQRRYSRAEIGRIQQVVTMMDEGMTLPAIRRIFELQHELAELTRERDELARRLAAYGGTRAPTSHAPGRPEEQGAGAPQLCDRPPLASS</sequence>
<evidence type="ECO:0000313" key="4">
    <source>
        <dbReference type="EMBL" id="KAB2390426.1"/>
    </source>
</evidence>
<gene>
    <name evidence="4" type="ORF">F9B16_00925</name>
</gene>
<evidence type="ECO:0000259" key="3">
    <source>
        <dbReference type="PROSITE" id="PS50937"/>
    </source>
</evidence>
<name>A0A6L3WEI3_9ACTN</name>
<organism evidence="4 5">
    <name type="scientific">Actinomadura montaniterrae</name>
    <dbReference type="NCBI Taxonomy" id="1803903"/>
    <lineage>
        <taxon>Bacteria</taxon>
        <taxon>Bacillati</taxon>
        <taxon>Actinomycetota</taxon>
        <taxon>Actinomycetes</taxon>
        <taxon>Streptosporangiales</taxon>
        <taxon>Thermomonosporaceae</taxon>
        <taxon>Actinomadura</taxon>
    </lineage>
</organism>